<sequence>MTTPSAPPRNASCTAAPIRSQSAGVNFELSSAMRSTTSMSESMSRPAISVAPQWVGRSTPSGPAVVEIVPPVVMTVRRAMMGSLRTWFAPIRPRGLGGPYRP</sequence>
<evidence type="ECO:0000313" key="2">
    <source>
        <dbReference type="EMBL" id="COW92176.1"/>
    </source>
</evidence>
<name>A0A0U0QJR1_MYCTX</name>
<accession>A0A0U0QJR1</accession>
<dbReference type="EMBL" id="CSAE01000001">
    <property type="protein sequence ID" value="COU90335.1"/>
    <property type="molecule type" value="Genomic_DNA"/>
</dbReference>
<dbReference type="Proteomes" id="UP000039021">
    <property type="component" value="Unassembled WGS sequence"/>
</dbReference>
<gene>
    <name evidence="1" type="ORF">ERS007703_00023</name>
    <name evidence="2" type="ORF">ERS007739_00337</name>
</gene>
<reference evidence="1" key="2">
    <citation type="submission" date="2015-03" db="EMBL/GenBank/DDBJ databases">
        <authorList>
            <person name="Murphy D."/>
        </authorList>
    </citation>
    <scope>NUCLEOTIDE SEQUENCE [LARGE SCALE GENOMIC DNA]</scope>
    <source>
        <strain evidence="1">K00500041</strain>
    </source>
</reference>
<organism evidence="1 3">
    <name type="scientific">Mycobacterium tuberculosis</name>
    <dbReference type="NCBI Taxonomy" id="1773"/>
    <lineage>
        <taxon>Bacteria</taxon>
        <taxon>Bacillati</taxon>
        <taxon>Actinomycetota</taxon>
        <taxon>Actinomycetes</taxon>
        <taxon>Mycobacteriales</taxon>
        <taxon>Mycobacteriaceae</taxon>
        <taxon>Mycobacterium</taxon>
        <taxon>Mycobacterium tuberculosis complex</taxon>
    </lineage>
</organism>
<evidence type="ECO:0000313" key="1">
    <source>
        <dbReference type="EMBL" id="COU90335.1"/>
    </source>
</evidence>
<reference evidence="2" key="1">
    <citation type="submission" date="2015-03" db="EMBL/GenBank/DDBJ databases">
        <authorList>
            <consortium name="Pathogen Informatics"/>
            <person name="Murphy D."/>
        </authorList>
    </citation>
    <scope>NUCLEOTIDE SEQUENCE</scope>
    <source>
        <strain evidence="2">N09902308</strain>
    </source>
</reference>
<dbReference type="EMBL" id="CSBK01000091">
    <property type="protein sequence ID" value="COW92176.1"/>
    <property type="molecule type" value="Genomic_DNA"/>
</dbReference>
<reference evidence="3 4" key="3">
    <citation type="submission" date="2015-03" db="EMBL/GenBank/DDBJ databases">
        <authorList>
            <consortium name="Pathogen Informatics"/>
        </authorList>
    </citation>
    <scope>NUCLEOTIDE SEQUENCE [LARGE SCALE GENOMIC DNA]</scope>
    <source>
        <strain evidence="3">K00500041</strain>
        <strain evidence="4">N09902308</strain>
    </source>
</reference>
<evidence type="ECO:0000313" key="3">
    <source>
        <dbReference type="Proteomes" id="UP000038802"/>
    </source>
</evidence>
<protein>
    <submittedName>
        <fullName evidence="1">Uncharacterized protein</fullName>
    </submittedName>
</protein>
<dbReference type="Proteomes" id="UP000038802">
    <property type="component" value="Unassembled WGS sequence"/>
</dbReference>
<evidence type="ECO:0000313" key="4">
    <source>
        <dbReference type="Proteomes" id="UP000039021"/>
    </source>
</evidence>
<proteinExistence type="predicted"/>
<dbReference type="AlphaFoldDB" id="A0A0U0QJR1"/>